<evidence type="ECO:0000313" key="4">
    <source>
        <dbReference type="EMBL" id="AOZ68726.1"/>
    </source>
</evidence>
<dbReference type="STRING" id="1850250.LPB142_04850"/>
<evidence type="ECO:0008006" key="6">
    <source>
        <dbReference type="Google" id="ProtNLM"/>
    </source>
</evidence>
<dbReference type="PANTHER" id="PTHR23028">
    <property type="entry name" value="ACETYLTRANSFERASE"/>
    <property type="match status" value="1"/>
</dbReference>
<evidence type="ECO:0000256" key="1">
    <source>
        <dbReference type="SAM" id="Phobius"/>
    </source>
</evidence>
<feature type="transmembrane region" description="Helical" evidence="1">
    <location>
        <begin position="175"/>
        <end position="195"/>
    </location>
</feature>
<dbReference type="Pfam" id="PF01757">
    <property type="entry name" value="Acyl_transf_3"/>
    <property type="match status" value="1"/>
</dbReference>
<evidence type="ECO:0000259" key="3">
    <source>
        <dbReference type="Pfam" id="PF19040"/>
    </source>
</evidence>
<gene>
    <name evidence="4" type="ORF">LPB142_04850</name>
</gene>
<feature type="transmembrane region" description="Helical" evidence="1">
    <location>
        <begin position="6"/>
        <end position="23"/>
    </location>
</feature>
<proteinExistence type="predicted"/>
<keyword evidence="1" id="KW-0812">Transmembrane</keyword>
<feature type="domain" description="Acyltransferase 3" evidence="2">
    <location>
        <begin position="7"/>
        <end position="260"/>
    </location>
</feature>
<dbReference type="GO" id="GO:0016020">
    <property type="term" value="C:membrane"/>
    <property type="evidence" value="ECO:0007669"/>
    <property type="project" value="TreeGrafter"/>
</dbReference>
<dbReference type="InterPro" id="IPR002656">
    <property type="entry name" value="Acyl_transf_3_dom"/>
</dbReference>
<feature type="domain" description="SGNH" evidence="3">
    <location>
        <begin position="337"/>
        <end position="580"/>
    </location>
</feature>
<protein>
    <recommendedName>
        <fullName evidence="6">Acyltransferase</fullName>
    </recommendedName>
</protein>
<dbReference type="Proteomes" id="UP000176562">
    <property type="component" value="Chromosome"/>
</dbReference>
<name>A0A1D9MA35_9RHOB</name>
<sequence>MKRILPALYAMVAVISVICWFLLMPVDYKEYGESLAGVGLFISNFYFFIKSGYFETSSEFRPLLHTWSLGVEEQFYIVFPLLLWLLARLRLLHRAVPILAVLWLVSLLSNEFGSVNGRFYLPWFRAWELLTGSLIAILLRGEGIRLPATARQILGAAAVLMIIAPIFLYTPETPFPGLTALPPVLGAALLIKLGEGTPNSLPLGSRALALRPVVYIGKISYSLYLWHWPPLVFLRYGSPAEPSPMAELGAVVLAFGMAVLSYHYVEQPIRKAEGLSRRFVLASGTAACLIALVFGASARVFDGLPGRLPDQVAAISQTGLDINPDRNRCDSRFFETLENGRPCVGGAKGAVPTFAVVGDSFADAMTPAVLKAGETIGLAGYQITFGGCYPLLGVSGAGSKCGDYFQRAADFLAEHDEITHVVLIARWSSAYEASRFGLNAGSGHYITDAKHTGHSLDDTRGAVHDGLIRMIEAVGDKQIAIAAFIPEQAMNVPRSAGVARLFGRQTDLGISKTTFEVRQTHARASLSAVSKQTGAELVDVGRVMCNADSCPATREDGLPLYVDDNHVSRTTAVALAPLFLDFLARTPARVDAPATASQ</sequence>
<reference evidence="4 5" key="1">
    <citation type="submission" date="2016-10" db="EMBL/GenBank/DDBJ databases">
        <title>Rhodobacter sp. LPB0142, isolated from sea water.</title>
        <authorList>
            <person name="Kim E."/>
            <person name="Yi H."/>
        </authorList>
    </citation>
    <scope>NUCLEOTIDE SEQUENCE [LARGE SCALE GENOMIC DNA]</scope>
    <source>
        <strain evidence="4 5">LPB0142</strain>
    </source>
</reference>
<dbReference type="Pfam" id="PF19040">
    <property type="entry name" value="SGNH"/>
    <property type="match status" value="1"/>
</dbReference>
<keyword evidence="1" id="KW-1133">Transmembrane helix</keyword>
<dbReference type="GO" id="GO:0009103">
    <property type="term" value="P:lipopolysaccharide biosynthetic process"/>
    <property type="evidence" value="ECO:0007669"/>
    <property type="project" value="TreeGrafter"/>
</dbReference>
<feature type="transmembrane region" description="Helical" evidence="1">
    <location>
        <begin position="246"/>
        <end position="265"/>
    </location>
</feature>
<feature type="transmembrane region" description="Helical" evidence="1">
    <location>
        <begin position="153"/>
        <end position="169"/>
    </location>
</feature>
<feature type="transmembrane region" description="Helical" evidence="1">
    <location>
        <begin position="277"/>
        <end position="301"/>
    </location>
</feature>
<feature type="transmembrane region" description="Helical" evidence="1">
    <location>
        <begin position="74"/>
        <end position="91"/>
    </location>
</feature>
<evidence type="ECO:0000259" key="2">
    <source>
        <dbReference type="Pfam" id="PF01757"/>
    </source>
</evidence>
<accession>A0A1D9MA35</accession>
<evidence type="ECO:0000313" key="5">
    <source>
        <dbReference type="Proteomes" id="UP000176562"/>
    </source>
</evidence>
<dbReference type="EMBL" id="CP017781">
    <property type="protein sequence ID" value="AOZ68726.1"/>
    <property type="molecule type" value="Genomic_DNA"/>
</dbReference>
<dbReference type="InterPro" id="IPR050879">
    <property type="entry name" value="Acyltransferase_3"/>
</dbReference>
<feature type="transmembrane region" description="Helical" evidence="1">
    <location>
        <begin position="207"/>
        <end position="226"/>
    </location>
</feature>
<feature type="transmembrane region" description="Helical" evidence="1">
    <location>
        <begin position="123"/>
        <end position="141"/>
    </location>
</feature>
<dbReference type="AlphaFoldDB" id="A0A1D9MA35"/>
<dbReference type="InterPro" id="IPR043968">
    <property type="entry name" value="SGNH"/>
</dbReference>
<feature type="transmembrane region" description="Helical" evidence="1">
    <location>
        <begin position="35"/>
        <end position="54"/>
    </location>
</feature>
<dbReference type="PANTHER" id="PTHR23028:SF53">
    <property type="entry name" value="ACYL_TRANSF_3 DOMAIN-CONTAINING PROTEIN"/>
    <property type="match status" value="1"/>
</dbReference>
<organism evidence="4 5">
    <name type="scientific">Rhodobacter xanthinilyticus</name>
    <dbReference type="NCBI Taxonomy" id="1850250"/>
    <lineage>
        <taxon>Bacteria</taxon>
        <taxon>Pseudomonadati</taxon>
        <taxon>Pseudomonadota</taxon>
        <taxon>Alphaproteobacteria</taxon>
        <taxon>Rhodobacterales</taxon>
        <taxon>Rhodobacter group</taxon>
        <taxon>Rhodobacter</taxon>
    </lineage>
</organism>
<dbReference type="GO" id="GO:0016747">
    <property type="term" value="F:acyltransferase activity, transferring groups other than amino-acyl groups"/>
    <property type="evidence" value="ECO:0007669"/>
    <property type="project" value="InterPro"/>
</dbReference>
<keyword evidence="5" id="KW-1185">Reference proteome</keyword>
<keyword evidence="1" id="KW-0472">Membrane</keyword>
<dbReference type="KEGG" id="rhp:LPB142_04850"/>